<evidence type="ECO:0000259" key="2">
    <source>
        <dbReference type="Pfam" id="PF18945"/>
    </source>
</evidence>
<dbReference type="InterPro" id="IPR044031">
    <property type="entry name" value="TssC1_N"/>
</dbReference>
<proteinExistence type="predicted"/>
<dbReference type="InterPro" id="IPR044032">
    <property type="entry name" value="TssC1_C"/>
</dbReference>
<dbReference type="InterPro" id="IPR010269">
    <property type="entry name" value="T6SS_TssC-like"/>
</dbReference>
<dbReference type="PANTHER" id="PTHR35565:SF3">
    <property type="entry name" value="TYPE VI SECRETION SYSTEM SHEATH PROTEIN TSSC1"/>
    <property type="match status" value="1"/>
</dbReference>
<gene>
    <name evidence="3" type="ORF">GGQ83_000308</name>
</gene>
<evidence type="ECO:0000313" key="4">
    <source>
        <dbReference type="Proteomes" id="UP000553193"/>
    </source>
</evidence>
<protein>
    <submittedName>
        <fullName evidence="3">Type VI secretion system protein ImpD/type VI secretion system protein ImpC</fullName>
    </submittedName>
</protein>
<organism evidence="3 4">
    <name type="scientific">Roseococcus suduntuyensis</name>
    <dbReference type="NCBI Taxonomy" id="455361"/>
    <lineage>
        <taxon>Bacteria</taxon>
        <taxon>Pseudomonadati</taxon>
        <taxon>Pseudomonadota</taxon>
        <taxon>Alphaproteobacteria</taxon>
        <taxon>Acetobacterales</taxon>
        <taxon>Roseomonadaceae</taxon>
        <taxon>Roseococcus</taxon>
    </lineage>
</organism>
<evidence type="ECO:0000259" key="1">
    <source>
        <dbReference type="Pfam" id="PF05943"/>
    </source>
</evidence>
<comment type="caution">
    <text evidence="3">The sequence shown here is derived from an EMBL/GenBank/DDBJ whole genome shotgun (WGS) entry which is preliminary data.</text>
</comment>
<accession>A0A840A7M1</accession>
<dbReference type="AlphaFoldDB" id="A0A840A7M1"/>
<dbReference type="Pfam" id="PF18945">
    <property type="entry name" value="VipB_2"/>
    <property type="match status" value="1"/>
</dbReference>
<dbReference type="Pfam" id="PF05943">
    <property type="entry name" value="VipB"/>
    <property type="match status" value="1"/>
</dbReference>
<feature type="domain" description="TssC1 C-terminal" evidence="2">
    <location>
        <begin position="387"/>
        <end position="496"/>
    </location>
</feature>
<dbReference type="PANTHER" id="PTHR35565">
    <property type="entry name" value="CYTOPLASMIC PROTEIN-RELATED"/>
    <property type="match status" value="1"/>
</dbReference>
<reference evidence="3 4" key="1">
    <citation type="submission" date="2020-08" db="EMBL/GenBank/DDBJ databases">
        <title>Genomic Encyclopedia of Type Strains, Phase IV (KMG-IV): sequencing the most valuable type-strain genomes for metagenomic binning, comparative biology and taxonomic classification.</title>
        <authorList>
            <person name="Goeker M."/>
        </authorList>
    </citation>
    <scope>NUCLEOTIDE SEQUENCE [LARGE SCALE GENOMIC DNA]</scope>
    <source>
        <strain evidence="3 4">DSM 19979</strain>
    </source>
</reference>
<evidence type="ECO:0000313" key="3">
    <source>
        <dbReference type="EMBL" id="MBB3896882.1"/>
    </source>
</evidence>
<keyword evidence="4" id="KW-1185">Reference proteome</keyword>
<sequence>MTDGGALRGPVLDGRFFGHGAPEAAPLAAFLAEADPAALLRAWFGTEALREAAARPDRAARLMEALDRDIVALDAAISRQLDRVLHAPRLTRLEGSWRGLRWLVDGFAQDRLVKIRLLPLRWRDAARDLERAVEFDRSALFRLVYEEEFGTPGGEPFGMIVADYEIRGGPAPGHEVDDITVLAQLAGIAAAAFCPFVLPASPALLGLDDFHDASPTLNILDALRTPERARWRGLAAREDTRFLAILLPRTLGRPLWRDDGSRDDRFRYREHAKGAAQRVWTTPVYAMAAVAARAFARYRWPAEIRGAEPVWDAMGGVVETLPHERFRADPPGPPPRPPLELSLTDDQERQAAEAEMIALCGLEALPEASFGAVPTLHRPPRMTSDAANANQRLSSQLNSVLCVSRFAHIVKLMGRDMVGSFASAEDVEFRLQTWLSKHISGLAGGGDAAARYPLRDARVEVRERPGKPGSYGCTIMLQPHYQLDEVGASFRLVTELAAPRQAA</sequence>
<dbReference type="NCBIfam" id="TIGR03355">
    <property type="entry name" value="VI_chp_2"/>
    <property type="match status" value="1"/>
</dbReference>
<dbReference type="EMBL" id="JACIDJ010000001">
    <property type="protein sequence ID" value="MBB3896882.1"/>
    <property type="molecule type" value="Genomic_DNA"/>
</dbReference>
<dbReference type="RefSeq" id="WP_184381836.1">
    <property type="nucleotide sequence ID" value="NZ_JACIDJ010000001.1"/>
</dbReference>
<name>A0A840A7M1_9PROT</name>
<feature type="domain" description="TssC1 N-terminal" evidence="1">
    <location>
        <begin position="67"/>
        <end position="376"/>
    </location>
</feature>
<dbReference type="Proteomes" id="UP000553193">
    <property type="component" value="Unassembled WGS sequence"/>
</dbReference>